<dbReference type="InterPro" id="IPR007219">
    <property type="entry name" value="XnlR_reg_dom"/>
</dbReference>
<dbReference type="Pfam" id="PF04082">
    <property type="entry name" value="Fungal_trans"/>
    <property type="match status" value="1"/>
</dbReference>
<dbReference type="InterPro" id="IPR043129">
    <property type="entry name" value="ATPase_NBD"/>
</dbReference>
<dbReference type="GO" id="GO:0006351">
    <property type="term" value="P:DNA-templated transcription"/>
    <property type="evidence" value="ECO:0007669"/>
    <property type="project" value="InterPro"/>
</dbReference>
<feature type="region of interest" description="Disordered" evidence="2">
    <location>
        <begin position="951"/>
        <end position="972"/>
    </location>
</feature>
<keyword evidence="4" id="KW-0808">Transferase</keyword>
<evidence type="ECO:0000259" key="3">
    <source>
        <dbReference type="Pfam" id="PF04082"/>
    </source>
</evidence>
<evidence type="ECO:0000256" key="2">
    <source>
        <dbReference type="SAM" id="MobiDB-lite"/>
    </source>
</evidence>
<feature type="compositionally biased region" description="Polar residues" evidence="2">
    <location>
        <begin position="951"/>
        <end position="962"/>
    </location>
</feature>
<dbReference type="SUPFAM" id="SSF53067">
    <property type="entry name" value="Actin-like ATPase domain"/>
    <property type="match status" value="1"/>
</dbReference>
<dbReference type="AlphaFoldDB" id="A0AAN4PKR2"/>
<dbReference type="Gene3D" id="3.30.420.40">
    <property type="match status" value="2"/>
</dbReference>
<dbReference type="GO" id="GO:0016773">
    <property type="term" value="F:phosphotransferase activity, alcohol group as acceptor"/>
    <property type="evidence" value="ECO:0007669"/>
    <property type="project" value="InterPro"/>
</dbReference>
<dbReference type="InterPro" id="IPR005338">
    <property type="entry name" value="Anhydro_N_Ac-Mur_kinase"/>
</dbReference>
<dbReference type="EMBL" id="BCLY01000009">
    <property type="protein sequence ID" value="GAQ08550.1"/>
    <property type="molecule type" value="Genomic_DNA"/>
</dbReference>
<dbReference type="GO" id="GO:0016301">
    <property type="term" value="F:kinase activity"/>
    <property type="evidence" value="ECO:0007669"/>
    <property type="project" value="UniProtKB-KW"/>
</dbReference>
<name>A0AAN4PKR2_ASPLE</name>
<reference evidence="4 5" key="1">
    <citation type="submission" date="2015-11" db="EMBL/GenBank/DDBJ databases">
        <title>Aspergillus lentulus strain IFM 54703T.</title>
        <authorList>
            <person name="Kusuya Y."/>
            <person name="Sakai K."/>
            <person name="Kamei K."/>
            <person name="Takahashi H."/>
            <person name="Yaguchi T."/>
        </authorList>
    </citation>
    <scope>NUCLEOTIDE SEQUENCE [LARGE SCALE GENOMIC DNA]</scope>
    <source>
        <strain evidence="4 5">IFM 54703</strain>
    </source>
</reference>
<evidence type="ECO:0000313" key="5">
    <source>
        <dbReference type="Proteomes" id="UP000051487"/>
    </source>
</evidence>
<dbReference type="Proteomes" id="UP000051487">
    <property type="component" value="Unassembled WGS sequence"/>
</dbReference>
<accession>A0AAN4PKR2</accession>
<dbReference type="GO" id="GO:0008270">
    <property type="term" value="F:zinc ion binding"/>
    <property type="evidence" value="ECO:0007669"/>
    <property type="project" value="InterPro"/>
</dbReference>
<dbReference type="PANTHER" id="PTHR30605">
    <property type="entry name" value="ANHYDRO-N-ACETYLMURAMIC ACID KINASE"/>
    <property type="match status" value="1"/>
</dbReference>
<dbReference type="CDD" id="cd24051">
    <property type="entry name" value="ASKHA_NBD_LGK"/>
    <property type="match status" value="1"/>
</dbReference>
<dbReference type="GO" id="GO:0005524">
    <property type="term" value="F:ATP binding"/>
    <property type="evidence" value="ECO:0007669"/>
    <property type="project" value="InterPro"/>
</dbReference>
<dbReference type="Pfam" id="PF03702">
    <property type="entry name" value="AnmK"/>
    <property type="match status" value="1"/>
</dbReference>
<feature type="region of interest" description="Disordered" evidence="2">
    <location>
        <begin position="451"/>
        <end position="491"/>
    </location>
</feature>
<proteinExistence type="inferred from homology"/>
<evidence type="ECO:0000256" key="1">
    <source>
        <dbReference type="ARBA" id="ARBA00023242"/>
    </source>
</evidence>
<gene>
    <name evidence="4" type="ORF">ALT_5871</name>
</gene>
<keyword evidence="4" id="KW-0418">Kinase</keyword>
<protein>
    <submittedName>
        <fullName evidence="4">Anhydro-N-acetylmuramic acid kinase</fullName>
    </submittedName>
</protein>
<dbReference type="GO" id="GO:0006040">
    <property type="term" value="P:amino sugar metabolic process"/>
    <property type="evidence" value="ECO:0007669"/>
    <property type="project" value="InterPro"/>
</dbReference>
<dbReference type="PANTHER" id="PTHR30605:SF0">
    <property type="entry name" value="ANHYDRO-N-ACETYLMURAMIC ACID KINASE"/>
    <property type="match status" value="1"/>
</dbReference>
<sequence length="1021" mass="113192">MTINNASNGTSNRAALDLTVLGLNSGTSMDGIDCALCHFRQETPESPMHFELLKYGEIPLEQAIKKRVMNMILHNKTSPSELSEVNVILGETFAAAVKQFCQEHEVDISTIDVIGSHGQTIWLLSMPEPGEVRSALTMAEGTFLASRTGITTVTDFRVSDQAAGRQGAPLIAFFDALLLHHPTKLRACQNIGGIANVCFIPPDSHGGIDACYDFDTGPGNVFIDAVVRHYTNGEQEYDKDGEMGARGTVDQELVDEFLQTHPYFRLDPPKTTGREVFRDTIAFELIRKAESKGLSPDDVVATVTRITAQAIVDHYRRYAPKDLQIDEIFMCGGGAHNPNIVKYIQKHYPNTRIMMLDAAGIPGGAKEAITFAWQGMEAIVGRSIPVPTRVETRQEYVLGKVSPGKNYRKVMRQGMLFGEGRDHLSPINGPLAPCQNCADFDIQCTYDRPARKRGAPRNASLAEGKSARPLSLDTAGSSSSHSARLDTIRQPGAADSPWDILNGTWTTAPTSNDETLVNSWKAFAIGCQSTIHDLAHVYFEIVYPIFPLFHRSSFLMQLEKREYLKHRGLFASTMAMCALASARARDGALYSKRWCPSQLAYPPSEVFCAAAKESIPRDLAAAKGTEYLRTCAILSIAGIQNGQIQDMQQYAGIYHTLSAMEGLHDEKLWPKDLSPVEVEVRRRMFWSIYTLDVYSSIVWGGVIRYREAQSNVQYPSEEDDDFIPDMLSVQGDLNDSYGGKGQPSQWMRGWNFTTDLYRILEHAVDCQRWRSPSNTDEKTGVWSLFRPSPMAAASVMDHVLSMYTSLPAQFRETPPVTGDPAQDIVGFQSANIQATLQLLRMVLFANEDPGADGKCDVAGQVLSVFSKVPVEYLKAISSPLLHHLGGIGYILGSVMEGSLSERSYRRVRTLLLEMAQLLHRLESGLRRSTGASERLKAQVGRIDEYMRMQASSTVSTRRSSFNPDHMPSEDNQDSIASIHAPLTGFEDPLTQFQLPPELLDDWPWSFDTSLPEGVFPMPFIK</sequence>
<dbReference type="CDD" id="cd12148">
    <property type="entry name" value="fungal_TF_MHR"/>
    <property type="match status" value="1"/>
</dbReference>
<evidence type="ECO:0000313" key="4">
    <source>
        <dbReference type="EMBL" id="GAQ08550.1"/>
    </source>
</evidence>
<dbReference type="GO" id="GO:0009254">
    <property type="term" value="P:peptidoglycan turnover"/>
    <property type="evidence" value="ECO:0007669"/>
    <property type="project" value="InterPro"/>
</dbReference>
<comment type="caution">
    <text evidence="4">The sequence shown here is derived from an EMBL/GenBank/DDBJ whole genome shotgun (WGS) entry which is preliminary data.</text>
</comment>
<dbReference type="GO" id="GO:0003677">
    <property type="term" value="F:DNA binding"/>
    <property type="evidence" value="ECO:0007669"/>
    <property type="project" value="InterPro"/>
</dbReference>
<dbReference type="HAMAP" id="MF_01270">
    <property type="entry name" value="AnhMurNAc_kinase"/>
    <property type="match status" value="1"/>
</dbReference>
<feature type="domain" description="Xylanolytic transcriptional activator regulatory" evidence="3">
    <location>
        <begin position="536"/>
        <end position="762"/>
    </location>
</feature>
<keyword evidence="1" id="KW-0539">Nucleus</keyword>
<organism evidence="4 5">
    <name type="scientific">Aspergillus lentulus</name>
    <dbReference type="NCBI Taxonomy" id="293939"/>
    <lineage>
        <taxon>Eukaryota</taxon>
        <taxon>Fungi</taxon>
        <taxon>Dikarya</taxon>
        <taxon>Ascomycota</taxon>
        <taxon>Pezizomycotina</taxon>
        <taxon>Eurotiomycetes</taxon>
        <taxon>Eurotiomycetidae</taxon>
        <taxon>Eurotiales</taxon>
        <taxon>Aspergillaceae</taxon>
        <taxon>Aspergillus</taxon>
        <taxon>Aspergillus subgen. Fumigati</taxon>
    </lineage>
</organism>